<dbReference type="RefSeq" id="WP_067974816.1">
    <property type="nucleotide sequence ID" value="NZ_CAJHKM010000001.1"/>
</dbReference>
<dbReference type="InterPro" id="IPR006037">
    <property type="entry name" value="RCK_C"/>
</dbReference>
<organism evidence="3 5">
    <name type="scientific">Aerococcus sanguinicola</name>
    <dbReference type="NCBI Taxonomy" id="119206"/>
    <lineage>
        <taxon>Bacteria</taxon>
        <taxon>Bacillati</taxon>
        <taxon>Bacillota</taxon>
        <taxon>Bacilli</taxon>
        <taxon>Lactobacillales</taxon>
        <taxon>Aerococcaceae</taxon>
        <taxon>Aerococcus</taxon>
    </lineage>
</organism>
<keyword evidence="1" id="KW-0732">Signal</keyword>
<dbReference type="InterPro" id="IPR003148">
    <property type="entry name" value="RCK_N"/>
</dbReference>
<evidence type="ECO:0000313" key="6">
    <source>
        <dbReference type="Proteomes" id="UP000234239"/>
    </source>
</evidence>
<dbReference type="PROSITE" id="PS51202">
    <property type="entry name" value="RCK_C"/>
    <property type="match status" value="1"/>
</dbReference>
<reference evidence="3 5" key="1">
    <citation type="journal article" date="2016" name="Genome Announc.">
        <title>Complete Genome Sequences of Aerococcus christensenii CCUG 28831T, Aerococcus sanguinicola CCUG 43001T, Aerococcus urinae CCUG 36881T, Aerococcus urinaeequi CCUG 28094T, Aerococcus urinaehominis CCUG 42038 BT, and Aerococcus viridans CCUG 4311T.</title>
        <authorList>
            <person name="Carkaci D."/>
            <person name="Dargis R."/>
            <person name="Nielsen X.C."/>
            <person name="Skovgaard O."/>
            <person name="Fuursted K."/>
            <person name="Christensen J.J."/>
        </authorList>
    </citation>
    <scope>NUCLEOTIDE SEQUENCE [LARGE SCALE GENOMIC DNA]</scope>
    <source>
        <strain evidence="3 5">CCUG43001</strain>
    </source>
</reference>
<evidence type="ECO:0000256" key="1">
    <source>
        <dbReference type="SAM" id="SignalP"/>
    </source>
</evidence>
<dbReference type="Gene3D" id="3.40.50.720">
    <property type="entry name" value="NAD(P)-binding Rossmann-like Domain"/>
    <property type="match status" value="1"/>
</dbReference>
<reference evidence="4 6" key="3">
    <citation type="submission" date="2017-12" db="EMBL/GenBank/DDBJ databases">
        <title>Phylogenetic diversity of female urinary microbiome.</title>
        <authorList>
            <person name="Thomas-White K."/>
            <person name="Wolfe A.J."/>
        </authorList>
    </citation>
    <scope>NUCLEOTIDE SEQUENCE [LARGE SCALE GENOMIC DNA]</scope>
    <source>
        <strain evidence="4 6">UMB0139</strain>
    </source>
</reference>
<dbReference type="Proteomes" id="UP000234239">
    <property type="component" value="Unassembled WGS sequence"/>
</dbReference>
<dbReference type="InterPro" id="IPR050721">
    <property type="entry name" value="Trk_Ktr_HKT_K-transport"/>
</dbReference>
<dbReference type="KEGG" id="asan:AWM72_06005"/>
<dbReference type="GeneID" id="92903620"/>
<evidence type="ECO:0000313" key="5">
    <source>
        <dbReference type="Proteomes" id="UP000069912"/>
    </source>
</evidence>
<evidence type="ECO:0000259" key="2">
    <source>
        <dbReference type="PROSITE" id="PS51202"/>
    </source>
</evidence>
<dbReference type="PANTHER" id="PTHR43833">
    <property type="entry name" value="POTASSIUM CHANNEL PROTEIN 2-RELATED-RELATED"/>
    <property type="match status" value="1"/>
</dbReference>
<gene>
    <name evidence="3" type="ORF">AWM72_06005</name>
    <name evidence="4" type="ORF">CYJ28_05240</name>
</gene>
<dbReference type="InterPro" id="IPR036291">
    <property type="entry name" value="NAD(P)-bd_dom_sf"/>
</dbReference>
<evidence type="ECO:0000313" key="4">
    <source>
        <dbReference type="EMBL" id="PKZ22522.1"/>
    </source>
</evidence>
<evidence type="ECO:0000313" key="3">
    <source>
        <dbReference type="EMBL" id="AMB94343.1"/>
    </source>
</evidence>
<keyword evidence="5" id="KW-1185">Reference proteome</keyword>
<dbReference type="EMBL" id="CP014160">
    <property type="protein sequence ID" value="AMB94343.1"/>
    <property type="molecule type" value="Genomic_DNA"/>
</dbReference>
<dbReference type="GO" id="GO:0008324">
    <property type="term" value="F:monoatomic cation transmembrane transporter activity"/>
    <property type="evidence" value="ECO:0007669"/>
    <property type="project" value="InterPro"/>
</dbReference>
<feature type="chain" id="PRO_5038211531" evidence="1">
    <location>
        <begin position="22"/>
        <end position="224"/>
    </location>
</feature>
<name>A0A120I9A7_9LACT</name>
<proteinExistence type="predicted"/>
<feature type="domain" description="RCK C-terminal" evidence="2">
    <location>
        <begin position="138"/>
        <end position="224"/>
    </location>
</feature>
<accession>A0A120I9A7</accession>
<dbReference type="Proteomes" id="UP000069912">
    <property type="component" value="Chromosome"/>
</dbReference>
<dbReference type="Pfam" id="PF02254">
    <property type="entry name" value="TrkA_N"/>
    <property type="match status" value="1"/>
</dbReference>
<dbReference type="Pfam" id="PF02080">
    <property type="entry name" value="TrkA_C"/>
    <property type="match status" value="1"/>
</dbReference>
<dbReference type="InterPro" id="IPR036721">
    <property type="entry name" value="RCK_C_sf"/>
</dbReference>
<dbReference type="EMBL" id="PKGY01000002">
    <property type="protein sequence ID" value="PKZ22522.1"/>
    <property type="molecule type" value="Genomic_DNA"/>
</dbReference>
<protein>
    <submittedName>
        <fullName evidence="3">Potassium transporter Trk</fullName>
    </submittedName>
    <submittedName>
        <fullName evidence="4">TrkA family potassium uptake protein</fullName>
    </submittedName>
</protein>
<dbReference type="OrthoDB" id="9776294at2"/>
<dbReference type="PANTHER" id="PTHR43833:SF7">
    <property type="entry name" value="KTR SYSTEM POTASSIUM UPTAKE PROTEIN C"/>
    <property type="match status" value="1"/>
</dbReference>
<feature type="signal peptide" evidence="1">
    <location>
        <begin position="1"/>
        <end position="21"/>
    </location>
</feature>
<dbReference type="GO" id="GO:0006813">
    <property type="term" value="P:potassium ion transport"/>
    <property type="evidence" value="ECO:0007669"/>
    <property type="project" value="InterPro"/>
</dbReference>
<sequence length="224" mass="24835">MSKKNRVVGILGLGLFGSALAKSLSHNGIDIIACDRDEKIVNALENDLAIASIGDFTDLDFMRESGFGNCDVIVIATGSDLESCVLGVINARELGIETIICKAKNQSAAKVLDALKVNRVVLPEIESGEHIADVLSRNSLEDMVKLDSETAIVEFRVPQKWLGHTVDELDLRRHYDINIIGLRKQVKETLNTKFDPDYHFGPDDLVVAVVNRDRFEQIDYLEKL</sequence>
<dbReference type="SUPFAM" id="SSF116726">
    <property type="entry name" value="TrkA C-terminal domain-like"/>
    <property type="match status" value="1"/>
</dbReference>
<dbReference type="SUPFAM" id="SSF51735">
    <property type="entry name" value="NAD(P)-binding Rossmann-fold domains"/>
    <property type="match status" value="1"/>
</dbReference>
<reference evidence="5" key="2">
    <citation type="submission" date="2016-01" db="EMBL/GenBank/DDBJ databases">
        <title>Six Aerococcus type strain genome sequencing and assembly using PacBio and Illumina Hiseq.</title>
        <authorList>
            <person name="Carkaci D."/>
            <person name="Dargis R."/>
            <person name="Nielsen X.C."/>
            <person name="Skovgaard O."/>
            <person name="Fuursted K."/>
            <person name="Christensen J.J."/>
        </authorList>
    </citation>
    <scope>NUCLEOTIDE SEQUENCE [LARGE SCALE GENOMIC DNA]</scope>
    <source>
        <strain evidence="5">CCUG43001</strain>
    </source>
</reference>
<dbReference type="AlphaFoldDB" id="A0A120I9A7"/>
<dbReference type="Gene3D" id="3.30.70.1450">
    <property type="entry name" value="Regulator of K+ conductance, C-terminal domain"/>
    <property type="match status" value="1"/>
</dbReference>